<dbReference type="CDD" id="cd04333">
    <property type="entry name" value="ProX_deacylase"/>
    <property type="match status" value="1"/>
</dbReference>
<evidence type="ECO:0000313" key="2">
    <source>
        <dbReference type="EMBL" id="ALX05008.1"/>
    </source>
</evidence>
<dbReference type="OrthoDB" id="8536235at2"/>
<dbReference type="Gene3D" id="3.90.960.10">
    <property type="entry name" value="YbaK/aminoacyl-tRNA synthetase-associated domain"/>
    <property type="match status" value="1"/>
</dbReference>
<evidence type="ECO:0000313" key="3">
    <source>
        <dbReference type="Proteomes" id="UP000067689"/>
    </source>
</evidence>
<protein>
    <recommendedName>
        <fullName evidence="1">YbaK/aminoacyl-tRNA synthetase-associated domain-containing protein</fullName>
    </recommendedName>
</protein>
<proteinExistence type="predicted"/>
<gene>
    <name evidence="2" type="ORF">AERYTH_09975</name>
</gene>
<dbReference type="InterPro" id="IPR007214">
    <property type="entry name" value="YbaK/aa-tRNA-synth-assoc-dom"/>
</dbReference>
<dbReference type="PANTHER" id="PTHR30411:SF1">
    <property type="entry name" value="CYTOPLASMIC PROTEIN"/>
    <property type="match status" value="1"/>
</dbReference>
<sequence>MAGMSIESARAHLARFGRDGDVVETSGSSATVELAAAELGVEPARIAKTLGFYGREPGTSILVVAAGDARVDNAAFKATFGLKARMLKADDVEALTGHPAGGVCPFANPDGAAVHLDESLRRFPSVYPAVGNAASAIELTPDELEVVAEPVGWVSVTKQPPPAG</sequence>
<evidence type="ECO:0000259" key="1">
    <source>
        <dbReference type="Pfam" id="PF04073"/>
    </source>
</evidence>
<dbReference type="KEGG" id="aer:AERYTH_09975"/>
<dbReference type="EMBL" id="CP011502">
    <property type="protein sequence ID" value="ALX05008.1"/>
    <property type="molecule type" value="Genomic_DNA"/>
</dbReference>
<keyword evidence="3" id="KW-1185">Reference proteome</keyword>
<dbReference type="SUPFAM" id="SSF55826">
    <property type="entry name" value="YbaK/ProRS associated domain"/>
    <property type="match status" value="1"/>
</dbReference>
<dbReference type="AlphaFoldDB" id="A0A0U4AXE0"/>
<name>A0A0U4AXE0_9ACTN</name>
<dbReference type="PANTHER" id="PTHR30411">
    <property type="entry name" value="CYTOPLASMIC PROTEIN"/>
    <property type="match status" value="1"/>
</dbReference>
<reference evidence="2 3" key="1">
    <citation type="journal article" date="1991" name="Int. J. Syst. Bacteriol.">
        <title>Description of the erythromycin-producing bacterium Arthrobacter sp. strain NRRL B-3381 as Aeromicrobium erythreum gen. nov., sp. nov.</title>
        <authorList>
            <person name="Miller E.S."/>
            <person name="Woese C.R."/>
            <person name="Brenner S."/>
        </authorList>
    </citation>
    <scope>NUCLEOTIDE SEQUENCE [LARGE SCALE GENOMIC DNA]</scope>
    <source>
        <strain evidence="2 3">AR18</strain>
    </source>
</reference>
<dbReference type="InterPro" id="IPR036754">
    <property type="entry name" value="YbaK/aa-tRNA-synt-asso_dom_sf"/>
</dbReference>
<dbReference type="PATRIC" id="fig|2041.4.peg.2085"/>
<dbReference type="Pfam" id="PF04073">
    <property type="entry name" value="tRNA_edit"/>
    <property type="match status" value="1"/>
</dbReference>
<dbReference type="Proteomes" id="UP000067689">
    <property type="component" value="Chromosome"/>
</dbReference>
<feature type="domain" description="YbaK/aminoacyl-tRNA synthetase-associated" evidence="1">
    <location>
        <begin position="30"/>
        <end position="144"/>
    </location>
</feature>
<accession>A0A0U4AXE0</accession>
<dbReference type="GO" id="GO:0002161">
    <property type="term" value="F:aminoacyl-tRNA deacylase activity"/>
    <property type="evidence" value="ECO:0007669"/>
    <property type="project" value="InterPro"/>
</dbReference>
<organism evidence="2 3">
    <name type="scientific">Aeromicrobium erythreum</name>
    <dbReference type="NCBI Taxonomy" id="2041"/>
    <lineage>
        <taxon>Bacteria</taxon>
        <taxon>Bacillati</taxon>
        <taxon>Actinomycetota</taxon>
        <taxon>Actinomycetes</taxon>
        <taxon>Propionibacteriales</taxon>
        <taxon>Nocardioidaceae</taxon>
        <taxon>Aeromicrobium</taxon>
    </lineage>
</organism>